<dbReference type="InterPro" id="IPR002156">
    <property type="entry name" value="RNaseH_domain"/>
</dbReference>
<evidence type="ECO:0000259" key="2">
    <source>
        <dbReference type="PROSITE" id="PS50879"/>
    </source>
</evidence>
<feature type="region of interest" description="Disordered" evidence="1">
    <location>
        <begin position="94"/>
        <end position="126"/>
    </location>
</feature>
<proteinExistence type="predicted"/>
<evidence type="ECO:0000313" key="4">
    <source>
        <dbReference type="WBParaSite" id="MBELARI_LOCUS6176"/>
    </source>
</evidence>
<sequence length="174" mass="19574">MFFGNGHPLELGLHMGNGLKSSFLVELFAIIVALCRLYCWAGYQDQPIILRTDCKSCVTAIAKGTIRNNLKFVRHILDKFPAKVVLQWVEAHSTSNKHPGNQKADELAVKARRRGHQSQSPKRSLNLELKRSLRKMNINSPRKNKSKCLQSPVLGKLCSRTLLMNLGAHESSTR</sequence>
<evidence type="ECO:0000313" key="3">
    <source>
        <dbReference type="Proteomes" id="UP000887575"/>
    </source>
</evidence>
<evidence type="ECO:0000256" key="1">
    <source>
        <dbReference type="SAM" id="MobiDB-lite"/>
    </source>
</evidence>
<protein>
    <recommendedName>
        <fullName evidence="2">RNase H type-1 domain-containing protein</fullName>
    </recommendedName>
</protein>
<dbReference type="Pfam" id="PF00075">
    <property type="entry name" value="RNase_H"/>
    <property type="match status" value="1"/>
</dbReference>
<dbReference type="GO" id="GO:0004523">
    <property type="term" value="F:RNA-DNA hybrid ribonuclease activity"/>
    <property type="evidence" value="ECO:0007669"/>
    <property type="project" value="InterPro"/>
</dbReference>
<dbReference type="Gene3D" id="3.30.420.10">
    <property type="entry name" value="Ribonuclease H-like superfamily/Ribonuclease H"/>
    <property type="match status" value="1"/>
</dbReference>
<accession>A0AAF3JAA3</accession>
<dbReference type="PROSITE" id="PS50879">
    <property type="entry name" value="RNASE_H_1"/>
    <property type="match status" value="1"/>
</dbReference>
<reference evidence="4" key="1">
    <citation type="submission" date="2024-02" db="UniProtKB">
        <authorList>
            <consortium name="WormBaseParasite"/>
        </authorList>
    </citation>
    <scope>IDENTIFICATION</scope>
</reference>
<feature type="domain" description="RNase H type-1" evidence="2">
    <location>
        <begin position="1"/>
        <end position="113"/>
    </location>
</feature>
<name>A0AAF3JAA3_9BILA</name>
<keyword evidence="3" id="KW-1185">Reference proteome</keyword>
<dbReference type="Proteomes" id="UP000887575">
    <property type="component" value="Unassembled WGS sequence"/>
</dbReference>
<organism evidence="3 4">
    <name type="scientific">Mesorhabditis belari</name>
    <dbReference type="NCBI Taxonomy" id="2138241"/>
    <lineage>
        <taxon>Eukaryota</taxon>
        <taxon>Metazoa</taxon>
        <taxon>Ecdysozoa</taxon>
        <taxon>Nematoda</taxon>
        <taxon>Chromadorea</taxon>
        <taxon>Rhabditida</taxon>
        <taxon>Rhabditina</taxon>
        <taxon>Rhabditomorpha</taxon>
        <taxon>Rhabditoidea</taxon>
        <taxon>Rhabditidae</taxon>
        <taxon>Mesorhabditinae</taxon>
        <taxon>Mesorhabditis</taxon>
    </lineage>
</organism>
<dbReference type="GO" id="GO:0003676">
    <property type="term" value="F:nucleic acid binding"/>
    <property type="evidence" value="ECO:0007669"/>
    <property type="project" value="InterPro"/>
</dbReference>
<dbReference type="SUPFAM" id="SSF53098">
    <property type="entry name" value="Ribonuclease H-like"/>
    <property type="match status" value="1"/>
</dbReference>
<dbReference type="WBParaSite" id="MBELARI_LOCUS6176">
    <property type="protein sequence ID" value="MBELARI_LOCUS6176"/>
    <property type="gene ID" value="MBELARI_LOCUS6176"/>
</dbReference>
<dbReference type="AlphaFoldDB" id="A0AAF3JAA3"/>
<dbReference type="InterPro" id="IPR036397">
    <property type="entry name" value="RNaseH_sf"/>
</dbReference>
<dbReference type="InterPro" id="IPR012337">
    <property type="entry name" value="RNaseH-like_sf"/>
</dbReference>